<keyword evidence="2" id="KW-1185">Reference proteome</keyword>
<reference evidence="2" key="1">
    <citation type="submission" date="2016-08" db="EMBL/GenBank/DDBJ databases">
        <authorList>
            <person name="Varghese N."/>
            <person name="Submissions Spin"/>
        </authorList>
    </citation>
    <scope>NUCLEOTIDE SEQUENCE [LARGE SCALE GENOMIC DNA]</scope>
    <source>
        <strain evidence="2">R-53144</strain>
    </source>
</reference>
<accession>A0A1C4DDA0</accession>
<dbReference type="InterPro" id="IPR008727">
    <property type="entry name" value="PAAR_motif"/>
</dbReference>
<dbReference type="RefSeq" id="WP_091125801.1">
    <property type="nucleotide sequence ID" value="NZ_FMBA01000068.1"/>
</dbReference>
<dbReference type="CDD" id="cd14744">
    <property type="entry name" value="PAAR_CT_2"/>
    <property type="match status" value="1"/>
</dbReference>
<dbReference type="Pfam" id="PF05488">
    <property type="entry name" value="PAAR_motif"/>
    <property type="match status" value="1"/>
</dbReference>
<proteinExistence type="predicted"/>
<gene>
    <name evidence="1" type="ORF">GA0061080_10682</name>
</gene>
<protein>
    <submittedName>
        <fullName evidence="1">Zn-binding Pro-Ala-Ala-Arg (PAAR) domain-containing protein, incolved in TypeVI secretion</fullName>
    </submittedName>
</protein>
<dbReference type="Proteomes" id="UP000199698">
    <property type="component" value="Unassembled WGS sequence"/>
</dbReference>
<dbReference type="STRING" id="1798183.GA0061080_10682"/>
<organism evidence="1 2">
    <name type="scientific">Gilliamella intestini</name>
    <dbReference type="NCBI Taxonomy" id="1798183"/>
    <lineage>
        <taxon>Bacteria</taxon>
        <taxon>Pseudomonadati</taxon>
        <taxon>Pseudomonadota</taxon>
        <taxon>Gammaproteobacteria</taxon>
        <taxon>Orbales</taxon>
        <taxon>Orbaceae</taxon>
        <taxon>Gilliamella</taxon>
    </lineage>
</organism>
<dbReference type="Gene3D" id="2.60.200.60">
    <property type="match status" value="1"/>
</dbReference>
<name>A0A1C4DDA0_9GAMM</name>
<dbReference type="AlphaFoldDB" id="A0A1C4DDA0"/>
<dbReference type="EMBL" id="FMBA01000068">
    <property type="protein sequence ID" value="SCC29218.1"/>
    <property type="molecule type" value="Genomic_DNA"/>
</dbReference>
<dbReference type="OrthoDB" id="5952792at2"/>
<evidence type="ECO:0000313" key="1">
    <source>
        <dbReference type="EMBL" id="SCC29218.1"/>
    </source>
</evidence>
<sequence>MSKLRGVIRLGDLTDHGGKVITASSTMTVLGKPVALVGDLVSCSIKGHGINPIIEGDSTFTIQGKQVALDGHKSSCGCSLISSLSEVGKS</sequence>
<evidence type="ECO:0000313" key="2">
    <source>
        <dbReference type="Proteomes" id="UP000199698"/>
    </source>
</evidence>